<dbReference type="SUPFAM" id="SSF48403">
    <property type="entry name" value="Ankyrin repeat"/>
    <property type="match status" value="1"/>
</dbReference>
<dbReference type="InterPro" id="IPR002110">
    <property type="entry name" value="Ankyrin_rpt"/>
</dbReference>
<accession>A0A6G0WVD6</accession>
<organism evidence="1 2">
    <name type="scientific">Aphanomyces euteiches</name>
    <dbReference type="NCBI Taxonomy" id="100861"/>
    <lineage>
        <taxon>Eukaryota</taxon>
        <taxon>Sar</taxon>
        <taxon>Stramenopiles</taxon>
        <taxon>Oomycota</taxon>
        <taxon>Saprolegniomycetes</taxon>
        <taxon>Saprolegniales</taxon>
        <taxon>Verrucalvaceae</taxon>
        <taxon>Aphanomyces</taxon>
    </lineage>
</organism>
<dbReference type="Gene3D" id="1.25.40.20">
    <property type="entry name" value="Ankyrin repeat-containing domain"/>
    <property type="match status" value="2"/>
</dbReference>
<evidence type="ECO:0000313" key="1">
    <source>
        <dbReference type="EMBL" id="KAF0731439.1"/>
    </source>
</evidence>
<reference evidence="1 2" key="1">
    <citation type="submission" date="2019-07" db="EMBL/GenBank/DDBJ databases">
        <title>Genomics analysis of Aphanomyces spp. identifies a new class of oomycete effector associated with host adaptation.</title>
        <authorList>
            <person name="Gaulin E."/>
        </authorList>
    </citation>
    <scope>NUCLEOTIDE SEQUENCE [LARGE SCALE GENOMIC DNA]</scope>
    <source>
        <strain evidence="1 2">ATCC 201684</strain>
    </source>
</reference>
<dbReference type="InterPro" id="IPR036770">
    <property type="entry name" value="Ankyrin_rpt-contain_sf"/>
</dbReference>
<keyword evidence="2" id="KW-1185">Reference proteome</keyword>
<dbReference type="VEuPathDB" id="FungiDB:AeMF1_003007"/>
<dbReference type="EMBL" id="VJMJ01000143">
    <property type="protein sequence ID" value="KAF0731439.1"/>
    <property type="molecule type" value="Genomic_DNA"/>
</dbReference>
<sequence>MHQLWGLMPLMRLIFEFQTGYPQQLRPFVQYSRRNNLQVEMLLTQQMPLFLENMNTLDKILRPYMALTAPLTARHVDALLVSFPQLTRNVYCYAVWAGHLDLLRFMLPRVRNVYYSATEIAAHLGQLDVLVYLDGHKLATFSHLTLHWASRQGHLKVVEFLHPRIATDHAFAMDAAACHGHFDVVKFLHTNRTEGCTTKAMDSAAQHGHLEIVKFLHRHRSEGCTTAALDMAAANGHLELVKFLHWNRTEGATTTAMTLACCNGHLDVVKFLFEHRSEGCTIQALIGAREASHWDVVSFLLQHGKELHLDVPQPSFRHSSYALQTFLIF</sequence>
<dbReference type="Pfam" id="PF12796">
    <property type="entry name" value="Ank_2"/>
    <property type="match status" value="2"/>
</dbReference>
<proteinExistence type="predicted"/>
<dbReference type="PANTHER" id="PTHR46586">
    <property type="entry name" value="ANKYRIN REPEAT-CONTAINING PROTEIN"/>
    <property type="match status" value="1"/>
</dbReference>
<dbReference type="SMART" id="SM00248">
    <property type="entry name" value="ANK"/>
    <property type="match status" value="4"/>
</dbReference>
<evidence type="ECO:0000313" key="2">
    <source>
        <dbReference type="Proteomes" id="UP000481153"/>
    </source>
</evidence>
<dbReference type="Proteomes" id="UP000481153">
    <property type="component" value="Unassembled WGS sequence"/>
</dbReference>
<dbReference type="InterPro" id="IPR052050">
    <property type="entry name" value="SecEffector_AnkRepeat"/>
</dbReference>
<gene>
    <name evidence="1" type="ORF">Ae201684_011340</name>
</gene>
<comment type="caution">
    <text evidence="1">The sequence shown here is derived from an EMBL/GenBank/DDBJ whole genome shotgun (WGS) entry which is preliminary data.</text>
</comment>
<dbReference type="AlphaFoldDB" id="A0A6G0WVD6"/>
<dbReference type="PANTHER" id="PTHR46586:SF3">
    <property type="entry name" value="ANKYRIN REPEAT-CONTAINING PROTEIN"/>
    <property type="match status" value="1"/>
</dbReference>
<name>A0A6G0WVD6_9STRA</name>
<protein>
    <submittedName>
        <fullName evidence="1">Uncharacterized protein</fullName>
    </submittedName>
</protein>